<dbReference type="InterPro" id="IPR003010">
    <property type="entry name" value="C-N_Hydrolase"/>
</dbReference>
<dbReference type="SUPFAM" id="SSF56317">
    <property type="entry name" value="Carbon-nitrogen hydrolase"/>
    <property type="match status" value="1"/>
</dbReference>
<dbReference type="InterPro" id="IPR050345">
    <property type="entry name" value="Aliph_Amidase/BUP"/>
</dbReference>
<dbReference type="PANTHER" id="PTHR43674">
    <property type="entry name" value="NITRILASE C965.09-RELATED"/>
    <property type="match status" value="1"/>
</dbReference>
<keyword evidence="1 3" id="KW-0378">Hydrolase</keyword>
<dbReference type="PANTHER" id="PTHR43674:SF2">
    <property type="entry name" value="BETA-UREIDOPROPIONASE"/>
    <property type="match status" value="1"/>
</dbReference>
<dbReference type="InterPro" id="IPR036526">
    <property type="entry name" value="C-N_Hydrolase_sf"/>
</dbReference>
<evidence type="ECO:0000259" key="2">
    <source>
        <dbReference type="PROSITE" id="PS50263"/>
    </source>
</evidence>
<keyword evidence="4" id="KW-1185">Reference proteome</keyword>
<feature type="domain" description="CN hydrolase" evidence="2">
    <location>
        <begin position="1"/>
        <end position="106"/>
    </location>
</feature>
<dbReference type="EMBL" id="JBHSED010000065">
    <property type="protein sequence ID" value="MFC4306581.1"/>
    <property type="molecule type" value="Genomic_DNA"/>
</dbReference>
<proteinExistence type="predicted"/>
<dbReference type="RefSeq" id="WP_204602456.1">
    <property type="nucleotide sequence ID" value="NZ_JBHSED010000065.1"/>
</dbReference>
<comment type="caution">
    <text evidence="3">The sequence shown here is derived from an EMBL/GenBank/DDBJ whole genome shotgun (WGS) entry which is preliminary data.</text>
</comment>
<evidence type="ECO:0000313" key="4">
    <source>
        <dbReference type="Proteomes" id="UP001595755"/>
    </source>
</evidence>
<dbReference type="Proteomes" id="UP001595755">
    <property type="component" value="Unassembled WGS sequence"/>
</dbReference>
<sequence>MRLNLEAWVGNGAFIIAQERLPVISIDFVKLGVQICYDASFPESSRTLALQGAELLVVPSAFSLSDKHRWDVAAVNGVGGHGAFELCGNNKFAGPQGKLLLDGAMH</sequence>
<dbReference type="Gene3D" id="3.60.110.10">
    <property type="entry name" value="Carbon-nitrogen hydrolase"/>
    <property type="match status" value="1"/>
</dbReference>
<accession>A0ABV8SG79</accession>
<name>A0ABV8SG79_9BACL</name>
<dbReference type="GO" id="GO:0016787">
    <property type="term" value="F:hydrolase activity"/>
    <property type="evidence" value="ECO:0007669"/>
    <property type="project" value="UniProtKB-KW"/>
</dbReference>
<protein>
    <submittedName>
        <fullName evidence="3">Nitrilase-related carbon-nitrogen hydrolase</fullName>
    </submittedName>
</protein>
<gene>
    <name evidence="3" type="ORF">ACFO1S_24480</name>
</gene>
<dbReference type="PROSITE" id="PS50263">
    <property type="entry name" value="CN_HYDROLASE"/>
    <property type="match status" value="1"/>
</dbReference>
<dbReference type="Pfam" id="PF00795">
    <property type="entry name" value="CN_hydrolase"/>
    <property type="match status" value="1"/>
</dbReference>
<reference evidence="4" key="1">
    <citation type="journal article" date="2019" name="Int. J. Syst. Evol. Microbiol.">
        <title>The Global Catalogue of Microorganisms (GCM) 10K type strain sequencing project: providing services to taxonomists for standard genome sequencing and annotation.</title>
        <authorList>
            <consortium name="The Broad Institute Genomics Platform"/>
            <consortium name="The Broad Institute Genome Sequencing Center for Infectious Disease"/>
            <person name="Wu L."/>
            <person name="Ma J."/>
        </authorList>
    </citation>
    <scope>NUCLEOTIDE SEQUENCE [LARGE SCALE GENOMIC DNA]</scope>
    <source>
        <strain evidence="4">CGMCC 4.1641</strain>
    </source>
</reference>
<organism evidence="3 4">
    <name type="scientific">Cohnella boryungensis</name>
    <dbReference type="NCBI Taxonomy" id="768479"/>
    <lineage>
        <taxon>Bacteria</taxon>
        <taxon>Bacillati</taxon>
        <taxon>Bacillota</taxon>
        <taxon>Bacilli</taxon>
        <taxon>Bacillales</taxon>
        <taxon>Paenibacillaceae</taxon>
        <taxon>Cohnella</taxon>
    </lineage>
</organism>
<evidence type="ECO:0000256" key="1">
    <source>
        <dbReference type="ARBA" id="ARBA00022801"/>
    </source>
</evidence>
<evidence type="ECO:0000313" key="3">
    <source>
        <dbReference type="EMBL" id="MFC4306581.1"/>
    </source>
</evidence>